<comment type="caution">
    <text evidence="2">The sequence shown here is derived from an EMBL/GenBank/DDBJ whole genome shotgun (WGS) entry which is preliminary data.</text>
</comment>
<keyword evidence="1" id="KW-1133">Transmembrane helix</keyword>
<sequence>LFTATEVTTSLFIFPQFGMASIKAIFLFLVLFAISQAWKTNGTFLDTEMDQSGRKSLISWQASGSDRVIRCAAELMRRKR</sequence>
<dbReference type="Proteomes" id="UP001432322">
    <property type="component" value="Unassembled WGS sequence"/>
</dbReference>
<evidence type="ECO:0000256" key="1">
    <source>
        <dbReference type="SAM" id="Phobius"/>
    </source>
</evidence>
<evidence type="ECO:0000313" key="2">
    <source>
        <dbReference type="EMBL" id="GMT18061.1"/>
    </source>
</evidence>
<protein>
    <submittedName>
        <fullName evidence="2">Uncharacterized protein</fullName>
    </submittedName>
</protein>
<dbReference type="AlphaFoldDB" id="A0AAV5VEF2"/>
<evidence type="ECO:0000313" key="3">
    <source>
        <dbReference type="Proteomes" id="UP001432322"/>
    </source>
</evidence>
<feature type="non-terminal residue" evidence="2">
    <location>
        <position position="80"/>
    </location>
</feature>
<name>A0AAV5VEF2_9BILA</name>
<accession>A0AAV5VEF2</accession>
<reference evidence="2" key="1">
    <citation type="submission" date="2023-10" db="EMBL/GenBank/DDBJ databases">
        <title>Genome assembly of Pristionchus species.</title>
        <authorList>
            <person name="Yoshida K."/>
            <person name="Sommer R.J."/>
        </authorList>
    </citation>
    <scope>NUCLEOTIDE SEQUENCE</scope>
    <source>
        <strain evidence="2">RS5133</strain>
    </source>
</reference>
<feature type="transmembrane region" description="Helical" evidence="1">
    <location>
        <begin position="12"/>
        <end position="34"/>
    </location>
</feature>
<keyword evidence="1" id="KW-0472">Membrane</keyword>
<proteinExistence type="predicted"/>
<dbReference type="EMBL" id="BTSY01000003">
    <property type="protein sequence ID" value="GMT18061.1"/>
    <property type="molecule type" value="Genomic_DNA"/>
</dbReference>
<feature type="non-terminal residue" evidence="2">
    <location>
        <position position="1"/>
    </location>
</feature>
<keyword evidence="1" id="KW-0812">Transmembrane</keyword>
<keyword evidence="3" id="KW-1185">Reference proteome</keyword>
<gene>
    <name evidence="2" type="ORF">PFISCL1PPCAC_9358</name>
</gene>
<organism evidence="2 3">
    <name type="scientific">Pristionchus fissidentatus</name>
    <dbReference type="NCBI Taxonomy" id="1538716"/>
    <lineage>
        <taxon>Eukaryota</taxon>
        <taxon>Metazoa</taxon>
        <taxon>Ecdysozoa</taxon>
        <taxon>Nematoda</taxon>
        <taxon>Chromadorea</taxon>
        <taxon>Rhabditida</taxon>
        <taxon>Rhabditina</taxon>
        <taxon>Diplogasteromorpha</taxon>
        <taxon>Diplogasteroidea</taxon>
        <taxon>Neodiplogasteridae</taxon>
        <taxon>Pristionchus</taxon>
    </lineage>
</organism>